<dbReference type="GO" id="GO:0048046">
    <property type="term" value="C:apoplast"/>
    <property type="evidence" value="ECO:0007669"/>
    <property type="project" value="UniProtKB-SubCell"/>
</dbReference>
<dbReference type="Gramene" id="KXG28047">
    <property type="protein sequence ID" value="KXG28047"/>
    <property type="gene ID" value="SORBI_3005G079100"/>
</dbReference>
<protein>
    <recommendedName>
        <fullName evidence="4">Dirigent protein</fullName>
    </recommendedName>
</protein>
<keyword evidence="4" id="KW-0052">Apoplast</keyword>
<dbReference type="ExpressionAtlas" id="A0A1B6PQV1">
    <property type="expression patterns" value="baseline and differential"/>
</dbReference>
<organism evidence="5 6">
    <name type="scientific">Sorghum bicolor</name>
    <name type="common">Sorghum</name>
    <name type="synonym">Sorghum vulgare</name>
    <dbReference type="NCBI Taxonomy" id="4558"/>
    <lineage>
        <taxon>Eukaryota</taxon>
        <taxon>Viridiplantae</taxon>
        <taxon>Streptophyta</taxon>
        <taxon>Embryophyta</taxon>
        <taxon>Tracheophyta</taxon>
        <taxon>Spermatophyta</taxon>
        <taxon>Magnoliopsida</taxon>
        <taxon>Liliopsida</taxon>
        <taxon>Poales</taxon>
        <taxon>Poaceae</taxon>
        <taxon>PACMAD clade</taxon>
        <taxon>Panicoideae</taxon>
        <taxon>Andropogonodae</taxon>
        <taxon>Andropogoneae</taxon>
        <taxon>Sorghinae</taxon>
        <taxon>Sorghum</taxon>
    </lineage>
</organism>
<dbReference type="Proteomes" id="UP000000768">
    <property type="component" value="Chromosome 5"/>
</dbReference>
<dbReference type="STRING" id="4558.A0A1B6PQV1"/>
<evidence type="ECO:0000313" key="5">
    <source>
        <dbReference type="EMBL" id="KXG28047.1"/>
    </source>
</evidence>
<comment type="subunit">
    <text evidence="2 4">Homodimer.</text>
</comment>
<dbReference type="GO" id="GO:0009699">
    <property type="term" value="P:phenylpropanoid biosynthetic process"/>
    <property type="evidence" value="ECO:0007669"/>
    <property type="project" value="UniProtKB-ARBA"/>
</dbReference>
<dbReference type="Gene3D" id="2.40.480.10">
    <property type="entry name" value="Allene oxide cyclase-like"/>
    <property type="match status" value="1"/>
</dbReference>
<evidence type="ECO:0000256" key="3">
    <source>
        <dbReference type="ARBA" id="ARBA00022525"/>
    </source>
</evidence>
<gene>
    <name evidence="5" type="ORF">SORBI_3005G079100</name>
</gene>
<evidence type="ECO:0000256" key="1">
    <source>
        <dbReference type="ARBA" id="ARBA00010746"/>
    </source>
</evidence>
<comment type="function">
    <text evidence="4">Dirigent proteins impart stereoselectivity on the phenoxy radical-coupling reaction, yielding optically active lignans from two molecules of coniferyl alcohol in the biosynthesis of lignans, flavonolignans, and alkaloids and thus plays a central role in plant secondary metabolism.</text>
</comment>
<evidence type="ECO:0000256" key="4">
    <source>
        <dbReference type="RuleBase" id="RU363099"/>
    </source>
</evidence>
<dbReference type="InParanoid" id="A0A1B6PQV1"/>
<dbReference type="InterPro" id="IPR004265">
    <property type="entry name" value="Dirigent"/>
</dbReference>
<dbReference type="PANTHER" id="PTHR21495">
    <property type="entry name" value="NUCLEOPORIN-RELATED"/>
    <property type="match status" value="1"/>
</dbReference>
<evidence type="ECO:0000313" key="6">
    <source>
        <dbReference type="Proteomes" id="UP000000768"/>
    </source>
</evidence>
<reference evidence="6" key="2">
    <citation type="journal article" date="2018" name="Plant J.">
        <title>The Sorghum bicolor reference genome: improved assembly, gene annotations, a transcriptome atlas, and signatures of genome organization.</title>
        <authorList>
            <person name="McCormick R.F."/>
            <person name="Truong S.K."/>
            <person name="Sreedasyam A."/>
            <person name="Jenkins J."/>
            <person name="Shu S."/>
            <person name="Sims D."/>
            <person name="Kennedy M."/>
            <person name="Amirebrahimi M."/>
            <person name="Weers B.D."/>
            <person name="McKinley B."/>
            <person name="Mattison A."/>
            <person name="Morishige D.T."/>
            <person name="Grimwood J."/>
            <person name="Schmutz J."/>
            <person name="Mullet J.E."/>
        </authorList>
    </citation>
    <scope>NUCLEOTIDE SEQUENCE [LARGE SCALE GENOMIC DNA]</scope>
    <source>
        <strain evidence="6">cv. BTx623</strain>
    </source>
</reference>
<name>A0A1B6PQV1_SORBI</name>
<dbReference type="AlphaFoldDB" id="A0A1B6PQV1"/>
<accession>A0A1B6PQV1</accession>
<dbReference type="InterPro" id="IPR044859">
    <property type="entry name" value="Allene_oxi_cyc_Dirigent"/>
</dbReference>
<sequence>MAFFAIAPLLCALAQNEIQMTLYIHQVPSGPNINQAVVIDPSNGFGRTAVIDWTIRDGADPSSKVIGQAQGIHMRTSQNESIWHTSMNLVFSDARFGGSTLQVMGLIAEGPRDWSIVGGTGEFSMARGVAKYTVEPNSSRIYRVNVHAYYSSMDSRAFMQVSGKSGCNSKISEPITVN</sequence>
<evidence type="ECO:0000256" key="2">
    <source>
        <dbReference type="ARBA" id="ARBA00011738"/>
    </source>
</evidence>
<dbReference type="FunCoup" id="A0A1B6PQV1">
    <property type="interactions" value="880"/>
</dbReference>
<dbReference type="OrthoDB" id="675103at2759"/>
<dbReference type="EMBL" id="CM000764">
    <property type="protein sequence ID" value="KXG28047.1"/>
    <property type="molecule type" value="Genomic_DNA"/>
</dbReference>
<keyword evidence="6" id="KW-1185">Reference proteome</keyword>
<reference evidence="5 6" key="1">
    <citation type="journal article" date="2009" name="Nature">
        <title>The Sorghum bicolor genome and the diversification of grasses.</title>
        <authorList>
            <person name="Paterson A.H."/>
            <person name="Bowers J.E."/>
            <person name="Bruggmann R."/>
            <person name="Dubchak I."/>
            <person name="Grimwood J."/>
            <person name="Gundlach H."/>
            <person name="Haberer G."/>
            <person name="Hellsten U."/>
            <person name="Mitros T."/>
            <person name="Poliakov A."/>
            <person name="Schmutz J."/>
            <person name="Spannagl M."/>
            <person name="Tang H."/>
            <person name="Wang X."/>
            <person name="Wicker T."/>
            <person name="Bharti A.K."/>
            <person name="Chapman J."/>
            <person name="Feltus F.A."/>
            <person name="Gowik U."/>
            <person name="Grigoriev I.V."/>
            <person name="Lyons E."/>
            <person name="Maher C.A."/>
            <person name="Martis M."/>
            <person name="Narechania A."/>
            <person name="Otillar R.P."/>
            <person name="Penning B.W."/>
            <person name="Salamov A.A."/>
            <person name="Wang Y."/>
            <person name="Zhang L."/>
            <person name="Carpita N.C."/>
            <person name="Freeling M."/>
            <person name="Gingle A.R."/>
            <person name="Hash C.T."/>
            <person name="Keller B."/>
            <person name="Klein P."/>
            <person name="Kresovich S."/>
            <person name="McCann M.C."/>
            <person name="Ming R."/>
            <person name="Peterson D.G."/>
            <person name="Mehboob-ur-Rahman"/>
            <person name="Ware D."/>
            <person name="Westhoff P."/>
            <person name="Mayer K.F."/>
            <person name="Messing J."/>
            <person name="Rokhsar D.S."/>
        </authorList>
    </citation>
    <scope>NUCLEOTIDE SEQUENCE [LARGE SCALE GENOMIC DNA]</scope>
    <source>
        <strain evidence="6">cv. BTx623</strain>
    </source>
</reference>
<comment type="similarity">
    <text evidence="1 4">Belongs to the plant dirigent protein family.</text>
</comment>
<keyword evidence="3 4" id="KW-0964">Secreted</keyword>
<proteinExistence type="inferred from homology"/>
<dbReference type="Pfam" id="PF03018">
    <property type="entry name" value="Dirigent"/>
    <property type="match status" value="1"/>
</dbReference>
<comment type="subcellular location">
    <subcellularLocation>
        <location evidence="4">Secreted</location>
        <location evidence="4">Extracellular space</location>
        <location evidence="4">Apoplast</location>
    </subcellularLocation>
</comment>